<sequence length="91" mass="9098">PASGRAGRGQQPLAGALQPAPFTSTALQVGVLTDGCRPYGLAVVGCARRYRPCWLLPLRVAPASLVGRPLAGGLGCALAVGGRQCMGAGRG</sequence>
<name>A0A426X377_ENSVE</name>
<dbReference type="Proteomes" id="UP000287651">
    <property type="component" value="Unassembled WGS sequence"/>
</dbReference>
<reference evidence="1 2" key="1">
    <citation type="journal article" date="2014" name="Agronomy (Basel)">
        <title>A Draft Genome Sequence for Ensete ventricosum, the Drought-Tolerant Tree Against Hunger.</title>
        <authorList>
            <person name="Harrison J."/>
            <person name="Moore K.A."/>
            <person name="Paszkiewicz K."/>
            <person name="Jones T."/>
            <person name="Grant M."/>
            <person name="Ambacheew D."/>
            <person name="Muzemil S."/>
            <person name="Studholme D.J."/>
        </authorList>
    </citation>
    <scope>NUCLEOTIDE SEQUENCE [LARGE SCALE GENOMIC DNA]</scope>
</reference>
<feature type="non-terminal residue" evidence="1">
    <location>
        <position position="1"/>
    </location>
</feature>
<organism evidence="1 2">
    <name type="scientific">Ensete ventricosum</name>
    <name type="common">Abyssinian banana</name>
    <name type="synonym">Musa ensete</name>
    <dbReference type="NCBI Taxonomy" id="4639"/>
    <lineage>
        <taxon>Eukaryota</taxon>
        <taxon>Viridiplantae</taxon>
        <taxon>Streptophyta</taxon>
        <taxon>Embryophyta</taxon>
        <taxon>Tracheophyta</taxon>
        <taxon>Spermatophyta</taxon>
        <taxon>Magnoliopsida</taxon>
        <taxon>Liliopsida</taxon>
        <taxon>Zingiberales</taxon>
        <taxon>Musaceae</taxon>
        <taxon>Ensete</taxon>
    </lineage>
</organism>
<dbReference type="AlphaFoldDB" id="A0A426X377"/>
<evidence type="ECO:0000313" key="1">
    <source>
        <dbReference type="EMBL" id="RRT33935.1"/>
    </source>
</evidence>
<gene>
    <name evidence="1" type="ORF">B296_00058586</name>
</gene>
<dbReference type="EMBL" id="AMZH03027906">
    <property type="protein sequence ID" value="RRT33935.1"/>
    <property type="molecule type" value="Genomic_DNA"/>
</dbReference>
<evidence type="ECO:0000313" key="2">
    <source>
        <dbReference type="Proteomes" id="UP000287651"/>
    </source>
</evidence>
<comment type="caution">
    <text evidence="1">The sequence shown here is derived from an EMBL/GenBank/DDBJ whole genome shotgun (WGS) entry which is preliminary data.</text>
</comment>
<proteinExistence type="predicted"/>
<accession>A0A426X377</accession>
<protein>
    <submittedName>
        <fullName evidence="1">Uncharacterized protein</fullName>
    </submittedName>
</protein>